<name>A0A5A5TEB6_9CHLR</name>
<evidence type="ECO:0000313" key="6">
    <source>
        <dbReference type="EMBL" id="GCF09762.1"/>
    </source>
</evidence>
<organism evidence="6 7">
    <name type="scientific">Dictyobacter arantiisoli</name>
    <dbReference type="NCBI Taxonomy" id="2014874"/>
    <lineage>
        <taxon>Bacteria</taxon>
        <taxon>Bacillati</taxon>
        <taxon>Chloroflexota</taxon>
        <taxon>Ktedonobacteria</taxon>
        <taxon>Ktedonobacterales</taxon>
        <taxon>Dictyobacteraceae</taxon>
        <taxon>Dictyobacter</taxon>
    </lineage>
</organism>
<feature type="DNA-binding region" description="H-T-H motif" evidence="4">
    <location>
        <begin position="33"/>
        <end position="52"/>
    </location>
</feature>
<keyword evidence="1" id="KW-0805">Transcription regulation</keyword>
<dbReference type="OrthoDB" id="9815924at2"/>
<dbReference type="Gene3D" id="1.10.357.10">
    <property type="entry name" value="Tetracycline Repressor, domain 2"/>
    <property type="match status" value="1"/>
</dbReference>
<reference evidence="6 7" key="1">
    <citation type="submission" date="2019-01" db="EMBL/GenBank/DDBJ databases">
        <title>Draft genome sequence of Dictyobacter sp. Uno17.</title>
        <authorList>
            <person name="Wang C.M."/>
            <person name="Zheng Y."/>
            <person name="Sakai Y."/>
            <person name="Abe K."/>
            <person name="Yokota A."/>
            <person name="Yabe S."/>
        </authorList>
    </citation>
    <scope>NUCLEOTIDE SEQUENCE [LARGE SCALE GENOMIC DNA]</scope>
    <source>
        <strain evidence="6 7">Uno17</strain>
    </source>
</reference>
<dbReference type="EMBL" id="BIXY01000050">
    <property type="protein sequence ID" value="GCF09762.1"/>
    <property type="molecule type" value="Genomic_DNA"/>
</dbReference>
<evidence type="ECO:0000256" key="2">
    <source>
        <dbReference type="ARBA" id="ARBA00023125"/>
    </source>
</evidence>
<dbReference type="InterPro" id="IPR025996">
    <property type="entry name" value="MT1864/Rv1816-like_C"/>
</dbReference>
<dbReference type="AlphaFoldDB" id="A0A5A5TEB6"/>
<dbReference type="PANTHER" id="PTHR30055:SF234">
    <property type="entry name" value="HTH-TYPE TRANSCRIPTIONAL REGULATOR BETI"/>
    <property type="match status" value="1"/>
</dbReference>
<dbReference type="PRINTS" id="PR00455">
    <property type="entry name" value="HTHTETR"/>
</dbReference>
<dbReference type="PROSITE" id="PS50977">
    <property type="entry name" value="HTH_TETR_2"/>
    <property type="match status" value="1"/>
</dbReference>
<feature type="domain" description="HTH tetR-type" evidence="5">
    <location>
        <begin position="10"/>
        <end position="70"/>
    </location>
</feature>
<dbReference type="InterPro" id="IPR009057">
    <property type="entry name" value="Homeodomain-like_sf"/>
</dbReference>
<keyword evidence="7" id="KW-1185">Reference proteome</keyword>
<dbReference type="InterPro" id="IPR036271">
    <property type="entry name" value="Tet_transcr_reg_TetR-rel_C_sf"/>
</dbReference>
<dbReference type="Proteomes" id="UP000322530">
    <property type="component" value="Unassembled WGS sequence"/>
</dbReference>
<gene>
    <name evidence="6" type="ORF">KDI_33260</name>
</gene>
<dbReference type="GO" id="GO:0000976">
    <property type="term" value="F:transcription cis-regulatory region binding"/>
    <property type="evidence" value="ECO:0007669"/>
    <property type="project" value="TreeGrafter"/>
</dbReference>
<evidence type="ECO:0000256" key="1">
    <source>
        <dbReference type="ARBA" id="ARBA00023015"/>
    </source>
</evidence>
<dbReference type="SUPFAM" id="SSF46689">
    <property type="entry name" value="Homeodomain-like"/>
    <property type="match status" value="1"/>
</dbReference>
<comment type="caution">
    <text evidence="6">The sequence shown here is derived from an EMBL/GenBank/DDBJ whole genome shotgun (WGS) entry which is preliminary data.</text>
</comment>
<dbReference type="Pfam" id="PF13305">
    <property type="entry name" value="TetR_C_33"/>
    <property type="match status" value="1"/>
</dbReference>
<dbReference type="GO" id="GO:0003700">
    <property type="term" value="F:DNA-binding transcription factor activity"/>
    <property type="evidence" value="ECO:0007669"/>
    <property type="project" value="TreeGrafter"/>
</dbReference>
<dbReference type="PANTHER" id="PTHR30055">
    <property type="entry name" value="HTH-TYPE TRANSCRIPTIONAL REGULATOR RUTR"/>
    <property type="match status" value="1"/>
</dbReference>
<accession>A0A5A5TEB6</accession>
<proteinExistence type="predicted"/>
<dbReference type="InterPro" id="IPR050109">
    <property type="entry name" value="HTH-type_TetR-like_transc_reg"/>
</dbReference>
<evidence type="ECO:0000259" key="5">
    <source>
        <dbReference type="PROSITE" id="PS50977"/>
    </source>
</evidence>
<dbReference type="RefSeq" id="WP_149402681.1">
    <property type="nucleotide sequence ID" value="NZ_BIXY01000050.1"/>
</dbReference>
<dbReference type="SUPFAM" id="SSF48498">
    <property type="entry name" value="Tetracyclin repressor-like, C-terminal domain"/>
    <property type="match status" value="1"/>
</dbReference>
<evidence type="ECO:0000256" key="3">
    <source>
        <dbReference type="ARBA" id="ARBA00023163"/>
    </source>
</evidence>
<keyword evidence="2 4" id="KW-0238">DNA-binding</keyword>
<keyword evidence="3" id="KW-0804">Transcription</keyword>
<dbReference type="Pfam" id="PF00440">
    <property type="entry name" value="TetR_N"/>
    <property type="match status" value="1"/>
</dbReference>
<protein>
    <submittedName>
        <fullName evidence="6">TetR family transcriptional regulator</fullName>
    </submittedName>
</protein>
<evidence type="ECO:0000256" key="4">
    <source>
        <dbReference type="PROSITE-ProRule" id="PRU00335"/>
    </source>
</evidence>
<evidence type="ECO:0000313" key="7">
    <source>
        <dbReference type="Proteomes" id="UP000322530"/>
    </source>
</evidence>
<sequence length="197" mass="22546">MKSPREKRRARTRETILEAAMQIVMQHGVEALSMREIAGRIDYSPSGLYEYFSSKEAIIDELVGEGFVRLAARMEHVIHTGTALERLEELGKMYMHFALQEPQLYLMMFNRTTLSPFALAEVEQNTAYARLVQTFQDGLQSGEIRSASEAGSRELAYTAWSLMHGLSMLRLTLMHQITEDIDGIHERAFRAFVEQLK</sequence>
<dbReference type="InterPro" id="IPR001647">
    <property type="entry name" value="HTH_TetR"/>
</dbReference>